<name>A0A4C1WG28_EUMVA</name>
<protein>
    <submittedName>
        <fullName evidence="1">Uncharacterized protein</fullName>
    </submittedName>
</protein>
<proteinExistence type="predicted"/>
<dbReference type="EMBL" id="BGZK01000536">
    <property type="protein sequence ID" value="GBP49075.1"/>
    <property type="molecule type" value="Genomic_DNA"/>
</dbReference>
<sequence length="104" mass="11788">MDRFDWVSYEAIIEYRREAAVFAVTSHPMSKSSGGPLSRPSLCSSFISPLFTHKPTISSIMYLNRTHETGNARAPSPELRWAAVYTLELACSFTPRKYLKKKLS</sequence>
<dbReference type="AlphaFoldDB" id="A0A4C1WG28"/>
<reference evidence="1 2" key="1">
    <citation type="journal article" date="2019" name="Commun. Biol.">
        <title>The bagworm genome reveals a unique fibroin gene that provides high tensile strength.</title>
        <authorList>
            <person name="Kono N."/>
            <person name="Nakamura H."/>
            <person name="Ohtoshi R."/>
            <person name="Tomita M."/>
            <person name="Numata K."/>
            <person name="Arakawa K."/>
        </authorList>
    </citation>
    <scope>NUCLEOTIDE SEQUENCE [LARGE SCALE GENOMIC DNA]</scope>
</reference>
<organism evidence="1 2">
    <name type="scientific">Eumeta variegata</name>
    <name type="common">Bagworm moth</name>
    <name type="synonym">Eumeta japonica</name>
    <dbReference type="NCBI Taxonomy" id="151549"/>
    <lineage>
        <taxon>Eukaryota</taxon>
        <taxon>Metazoa</taxon>
        <taxon>Ecdysozoa</taxon>
        <taxon>Arthropoda</taxon>
        <taxon>Hexapoda</taxon>
        <taxon>Insecta</taxon>
        <taxon>Pterygota</taxon>
        <taxon>Neoptera</taxon>
        <taxon>Endopterygota</taxon>
        <taxon>Lepidoptera</taxon>
        <taxon>Glossata</taxon>
        <taxon>Ditrysia</taxon>
        <taxon>Tineoidea</taxon>
        <taxon>Psychidae</taxon>
        <taxon>Oiketicinae</taxon>
        <taxon>Eumeta</taxon>
    </lineage>
</organism>
<accession>A0A4C1WG28</accession>
<keyword evidence="2" id="KW-1185">Reference proteome</keyword>
<dbReference type="Proteomes" id="UP000299102">
    <property type="component" value="Unassembled WGS sequence"/>
</dbReference>
<evidence type="ECO:0000313" key="1">
    <source>
        <dbReference type="EMBL" id="GBP49075.1"/>
    </source>
</evidence>
<gene>
    <name evidence="1" type="ORF">EVAR_81636_1</name>
</gene>
<evidence type="ECO:0000313" key="2">
    <source>
        <dbReference type="Proteomes" id="UP000299102"/>
    </source>
</evidence>
<comment type="caution">
    <text evidence="1">The sequence shown here is derived from an EMBL/GenBank/DDBJ whole genome shotgun (WGS) entry which is preliminary data.</text>
</comment>